<dbReference type="Proteomes" id="UP001221142">
    <property type="component" value="Unassembled WGS sequence"/>
</dbReference>
<reference evidence="1" key="1">
    <citation type="submission" date="2023-03" db="EMBL/GenBank/DDBJ databases">
        <title>Massive genome expansion in bonnet fungi (Mycena s.s.) driven by repeated elements and novel gene families across ecological guilds.</title>
        <authorList>
            <consortium name="Lawrence Berkeley National Laboratory"/>
            <person name="Harder C.B."/>
            <person name="Miyauchi S."/>
            <person name="Viragh M."/>
            <person name="Kuo A."/>
            <person name="Thoen E."/>
            <person name="Andreopoulos B."/>
            <person name="Lu D."/>
            <person name="Skrede I."/>
            <person name="Drula E."/>
            <person name="Henrissat B."/>
            <person name="Morin E."/>
            <person name="Kohler A."/>
            <person name="Barry K."/>
            <person name="LaButti K."/>
            <person name="Morin E."/>
            <person name="Salamov A."/>
            <person name="Lipzen A."/>
            <person name="Mereny Z."/>
            <person name="Hegedus B."/>
            <person name="Baldrian P."/>
            <person name="Stursova M."/>
            <person name="Weitz H."/>
            <person name="Taylor A."/>
            <person name="Grigoriev I.V."/>
            <person name="Nagy L.G."/>
            <person name="Martin F."/>
            <person name="Kauserud H."/>
        </authorList>
    </citation>
    <scope>NUCLEOTIDE SEQUENCE</scope>
    <source>
        <strain evidence="1">9284</strain>
    </source>
</reference>
<evidence type="ECO:0000313" key="2">
    <source>
        <dbReference type="Proteomes" id="UP001221142"/>
    </source>
</evidence>
<comment type="caution">
    <text evidence="1">The sequence shown here is derived from an EMBL/GenBank/DDBJ whole genome shotgun (WGS) entry which is preliminary data.</text>
</comment>
<keyword evidence="2" id="KW-1185">Reference proteome</keyword>
<sequence>MSAALLPRSKRTRTILSLLALSAFLAIPLAWENLQSLRLSSITGPFDVATSSSLPPLTAVTNNEVTFPRRPRATLAPSKARQLIDRLHSLRGVAFSPHYPFMRKYNLDNVDRLVQYLGRIEAGENIPPPRVVMSSWHFHSTCFDVTSSNGEVQWMRPILELMQQEDDLFIIYAAFDDGTFHKDFRRLGNDLVTHAWVDDEHVLWCFQDRNNCLQSPQNPHGVPLWKLFAFTFWGSLQRSGKWLPPTPEISWSFNPLGREWNIVPYRMPEGHFFIGYHYQGCQSVDYVPFANRPNQIVILAKKSSYFYDRRLAPDPATFYTRLKNATGYEIITNAVVEDGYPIPDGLTSRGLLKSEEYDSLLANTKSLLGIGKPQISPTPYASLCRGVPVVLPYRSSAPPVGKNKTPDTCPARPPPSAYCGFYDDKHQHGPAAALGEPWIYTYDVASHGEVDKEREMEDEVIRTVMRAVETEIQPFEPPEMTLDALRARLRDYFAIDWEAYAKTKTRSLSMRPGVKEKELGLPAFLVEWVKNNPDPTAGVRFGAEVRGGLEDDE</sequence>
<proteinExistence type="predicted"/>
<evidence type="ECO:0000313" key="1">
    <source>
        <dbReference type="EMBL" id="KAJ7622311.1"/>
    </source>
</evidence>
<organism evidence="1 2">
    <name type="scientific">Roridomyces roridus</name>
    <dbReference type="NCBI Taxonomy" id="1738132"/>
    <lineage>
        <taxon>Eukaryota</taxon>
        <taxon>Fungi</taxon>
        <taxon>Dikarya</taxon>
        <taxon>Basidiomycota</taxon>
        <taxon>Agaricomycotina</taxon>
        <taxon>Agaricomycetes</taxon>
        <taxon>Agaricomycetidae</taxon>
        <taxon>Agaricales</taxon>
        <taxon>Marasmiineae</taxon>
        <taxon>Mycenaceae</taxon>
        <taxon>Roridomyces</taxon>
    </lineage>
</organism>
<accession>A0AAD7BJ64</accession>
<name>A0AAD7BJ64_9AGAR</name>
<gene>
    <name evidence="1" type="ORF">FB45DRAFT_124073</name>
</gene>
<dbReference type="EMBL" id="JARKIF010000015">
    <property type="protein sequence ID" value="KAJ7622311.1"/>
    <property type="molecule type" value="Genomic_DNA"/>
</dbReference>
<protein>
    <submittedName>
        <fullName evidence="1">Uncharacterized protein</fullName>
    </submittedName>
</protein>
<dbReference type="AlphaFoldDB" id="A0AAD7BJ64"/>